<accession>A0ACC1S1J9</accession>
<proteinExistence type="predicted"/>
<comment type="caution">
    <text evidence="1">The sequence shown here is derived from an EMBL/GenBank/DDBJ whole genome shotgun (WGS) entry which is preliminary data.</text>
</comment>
<sequence>MPPAARIPLALWDRNKEHIRGLYLEQDKTLDELVQCMAQDHGFHASRAQYIRRLDSWKMRKNSTKKEWEYAGALVAKRKLNGKDTEIVMGEKVVPAKKLKKELGRYPQPQLFGHEYSVPSEDAQEGIIARTPPAMPSLDPGYIKFTTVPWFKFQDSLISQASLASRCAKASRARALSHVEQVTDLTSVILGEVVSRNLNNLQSTESVSQLASRIEETLPQMPNNGHSSCPRPQDIVVQMLRWAIHRLSNNLLTDSDSDAVFRWVLGHGNMQAIKDIFDLDCSTTNVILPNLLLCAIRIREEEMVRVLLERGINPNVFHPVSHQSALHLAIFYGQDSIAQLLLDYGADPNTPSADILTPLRRVIKRDEDLGISLVKMLIRAGANLNTPFFGGSMRFGRSTLLMDAAAEPDIALTELLLEAGADVNFFDTISGSALHLAVQRGSLGVVKALLRAGANPNIPFGPSFSDIWKDICEQFRETRRHMANALYTPLDIAYRDGLWEIAQLLIQAGAHPALLAEALHNAIGQMNHGLVEFCLMNGADVHARYERSQTALQLVCERQIPGWRQMVGILLRWGADVNAPPGHKFGSTALQAAVKTGNIDLVLLLLERGADLNAPPCHSGGLTALQAAAKIGNIDLVQLLLDRGADVNAPPCYSGGLAAMQAAVTSGNLRLVEIMVQRGGNINAKRAPEGGTTCLQAAVDTGDLELVNKLLALGAQVNAAEPLLQAALKINHEDMALSLLEAGANINSELGRASPLCCAILQGNCRLFELLMSKGAIVDPPQDDPTPLHAAVAGGPLNMTRSLIDAGANINRPSHHGYHNPDNRASMEAPLVTAITKGNDELVELLINAGANINPSPTPSLPLIPLQCAMDRKNLEMVQLLLSHGADVNPPQDIFNTFSPLGYAIRQESRELVQLLLSQRADPNRTNEANNSNALHTAIYQLYKPWEVDKMLEIVGMLLDHNVDVNAHSLAGSPIQLTSRLKGEKATELAKMLLGAGADVNCPPSFNFNMTPLQAVIETGQDELARIFFAAGADINAPACCDGGATALQAAAKREDLVLVRDLISRGANINAPAASTSGATALQFAAIRGNFNLAVLLLENGADVNAPKALEDGRTALEGAAEHGRLDMVHLLLDNDNEEESLGSRCLDAAELAEENGHVVIAEILRAWKCGHGSRHE</sequence>
<dbReference type="EMBL" id="JANRMS010001214">
    <property type="protein sequence ID" value="KAJ3530065.1"/>
    <property type="molecule type" value="Genomic_DNA"/>
</dbReference>
<name>A0ACC1S1J9_9HYPO</name>
<evidence type="ECO:0000313" key="2">
    <source>
        <dbReference type="Proteomes" id="UP001148629"/>
    </source>
</evidence>
<gene>
    <name evidence="1" type="ORF">NM208_g9489</name>
</gene>
<protein>
    <submittedName>
        <fullName evidence="1">Uncharacterized protein</fullName>
    </submittedName>
</protein>
<reference evidence="1" key="1">
    <citation type="submission" date="2022-08" db="EMBL/GenBank/DDBJ databases">
        <title>Genome Sequence of Fusarium decemcellulare.</title>
        <authorList>
            <person name="Buettner E."/>
        </authorList>
    </citation>
    <scope>NUCLEOTIDE SEQUENCE</scope>
    <source>
        <strain evidence="1">Babe19</strain>
    </source>
</reference>
<keyword evidence="2" id="KW-1185">Reference proteome</keyword>
<dbReference type="Proteomes" id="UP001148629">
    <property type="component" value="Unassembled WGS sequence"/>
</dbReference>
<evidence type="ECO:0000313" key="1">
    <source>
        <dbReference type="EMBL" id="KAJ3530065.1"/>
    </source>
</evidence>
<organism evidence="1 2">
    <name type="scientific">Fusarium decemcellulare</name>
    <dbReference type="NCBI Taxonomy" id="57161"/>
    <lineage>
        <taxon>Eukaryota</taxon>
        <taxon>Fungi</taxon>
        <taxon>Dikarya</taxon>
        <taxon>Ascomycota</taxon>
        <taxon>Pezizomycotina</taxon>
        <taxon>Sordariomycetes</taxon>
        <taxon>Hypocreomycetidae</taxon>
        <taxon>Hypocreales</taxon>
        <taxon>Nectriaceae</taxon>
        <taxon>Fusarium</taxon>
        <taxon>Fusarium decemcellulare species complex</taxon>
    </lineage>
</organism>